<accession>A0A4Y2F8T6</accession>
<dbReference type="InterPro" id="IPR041373">
    <property type="entry name" value="RT_RNaseH"/>
</dbReference>
<keyword evidence="6" id="KW-0695">RNA-directed DNA polymerase</keyword>
<dbReference type="CDD" id="cd09274">
    <property type="entry name" value="RNase_HI_RT_Ty3"/>
    <property type="match status" value="1"/>
</dbReference>
<keyword evidence="1" id="KW-0808">Transferase</keyword>
<name>A0A4Y2F8T6_ARAVE</name>
<evidence type="ECO:0000256" key="6">
    <source>
        <dbReference type="ARBA" id="ARBA00022918"/>
    </source>
</evidence>
<dbReference type="OrthoDB" id="3863715at2759"/>
<protein>
    <recommendedName>
        <fullName evidence="7">Reverse transcriptase RNase H-like domain-containing protein</fullName>
    </recommendedName>
</protein>
<evidence type="ECO:0000256" key="1">
    <source>
        <dbReference type="ARBA" id="ARBA00022679"/>
    </source>
</evidence>
<dbReference type="SUPFAM" id="SSF56672">
    <property type="entry name" value="DNA/RNA polymerases"/>
    <property type="match status" value="1"/>
</dbReference>
<keyword evidence="2" id="KW-0548">Nucleotidyltransferase</keyword>
<sequence>MDPEILRDLTSLRPGISHYSRYPVQRRAMQLVVKNELHPVYCMSRKTSDTERKYSSYELEVMAVTEALKNFRPYVLGIHFKIVIDCIAFKQTMSKKDSSSKIARWALMLEEFDYVIEHRQRTRMRHVGALSRNSVYMIIQDSLTLQILKAQNSDENVKAIKDLLKIKNQHDD</sequence>
<evidence type="ECO:0000313" key="9">
    <source>
        <dbReference type="Proteomes" id="UP000499080"/>
    </source>
</evidence>
<dbReference type="AlphaFoldDB" id="A0A4Y2F8T6"/>
<dbReference type="GO" id="GO:0016787">
    <property type="term" value="F:hydrolase activity"/>
    <property type="evidence" value="ECO:0007669"/>
    <property type="project" value="UniProtKB-KW"/>
</dbReference>
<evidence type="ECO:0000259" key="7">
    <source>
        <dbReference type="Pfam" id="PF17917"/>
    </source>
</evidence>
<dbReference type="EMBL" id="BGPR01000817">
    <property type="protein sequence ID" value="GBM36645.1"/>
    <property type="molecule type" value="Genomic_DNA"/>
</dbReference>
<evidence type="ECO:0000256" key="3">
    <source>
        <dbReference type="ARBA" id="ARBA00022722"/>
    </source>
</evidence>
<dbReference type="GO" id="GO:0003964">
    <property type="term" value="F:RNA-directed DNA polymerase activity"/>
    <property type="evidence" value="ECO:0007669"/>
    <property type="project" value="UniProtKB-KW"/>
</dbReference>
<dbReference type="PANTHER" id="PTHR34072">
    <property type="entry name" value="ENZYMATIC POLYPROTEIN-RELATED"/>
    <property type="match status" value="1"/>
</dbReference>
<keyword evidence="4" id="KW-0255">Endonuclease</keyword>
<proteinExistence type="predicted"/>
<feature type="domain" description="Reverse transcriptase RNase H-like" evidence="7">
    <location>
        <begin position="29"/>
        <end position="112"/>
    </location>
</feature>
<evidence type="ECO:0000256" key="2">
    <source>
        <dbReference type="ARBA" id="ARBA00022695"/>
    </source>
</evidence>
<dbReference type="PANTHER" id="PTHR34072:SF52">
    <property type="entry name" value="RIBONUCLEASE H"/>
    <property type="match status" value="1"/>
</dbReference>
<keyword evidence="9" id="KW-1185">Reference proteome</keyword>
<organism evidence="8 9">
    <name type="scientific">Araneus ventricosus</name>
    <name type="common">Orbweaver spider</name>
    <name type="synonym">Epeira ventricosa</name>
    <dbReference type="NCBI Taxonomy" id="182803"/>
    <lineage>
        <taxon>Eukaryota</taxon>
        <taxon>Metazoa</taxon>
        <taxon>Ecdysozoa</taxon>
        <taxon>Arthropoda</taxon>
        <taxon>Chelicerata</taxon>
        <taxon>Arachnida</taxon>
        <taxon>Araneae</taxon>
        <taxon>Araneomorphae</taxon>
        <taxon>Entelegynae</taxon>
        <taxon>Araneoidea</taxon>
        <taxon>Araneidae</taxon>
        <taxon>Araneus</taxon>
    </lineage>
</organism>
<gene>
    <name evidence="8" type="ORF">AVEN_221921_1</name>
</gene>
<dbReference type="GO" id="GO:0004519">
    <property type="term" value="F:endonuclease activity"/>
    <property type="evidence" value="ECO:0007669"/>
    <property type="project" value="UniProtKB-KW"/>
</dbReference>
<evidence type="ECO:0000256" key="5">
    <source>
        <dbReference type="ARBA" id="ARBA00022801"/>
    </source>
</evidence>
<reference evidence="8 9" key="1">
    <citation type="journal article" date="2019" name="Sci. Rep.">
        <title>Orb-weaving spider Araneus ventricosus genome elucidates the spidroin gene catalogue.</title>
        <authorList>
            <person name="Kono N."/>
            <person name="Nakamura H."/>
            <person name="Ohtoshi R."/>
            <person name="Moran D.A.P."/>
            <person name="Shinohara A."/>
            <person name="Yoshida Y."/>
            <person name="Fujiwara M."/>
            <person name="Mori M."/>
            <person name="Tomita M."/>
            <person name="Arakawa K."/>
        </authorList>
    </citation>
    <scope>NUCLEOTIDE SEQUENCE [LARGE SCALE GENOMIC DNA]</scope>
</reference>
<evidence type="ECO:0000256" key="4">
    <source>
        <dbReference type="ARBA" id="ARBA00022759"/>
    </source>
</evidence>
<dbReference type="Pfam" id="PF17917">
    <property type="entry name" value="RT_RNaseH"/>
    <property type="match status" value="1"/>
</dbReference>
<keyword evidence="3" id="KW-0540">Nuclease</keyword>
<keyword evidence="5" id="KW-0378">Hydrolase</keyword>
<evidence type="ECO:0000313" key="8">
    <source>
        <dbReference type="EMBL" id="GBM36645.1"/>
    </source>
</evidence>
<comment type="caution">
    <text evidence="8">The sequence shown here is derived from an EMBL/GenBank/DDBJ whole genome shotgun (WGS) entry which is preliminary data.</text>
</comment>
<dbReference type="Proteomes" id="UP000499080">
    <property type="component" value="Unassembled WGS sequence"/>
</dbReference>
<dbReference type="InterPro" id="IPR043502">
    <property type="entry name" value="DNA/RNA_pol_sf"/>
</dbReference>